<dbReference type="EMBL" id="QPIJ01000001">
    <property type="protein sequence ID" value="RCV93697.1"/>
    <property type="molecule type" value="Genomic_DNA"/>
</dbReference>
<dbReference type="Pfam" id="PF13589">
    <property type="entry name" value="HATPase_c_3"/>
    <property type="match status" value="1"/>
</dbReference>
<dbReference type="SUPFAM" id="SSF55874">
    <property type="entry name" value="ATPase domain of HSP90 chaperone/DNA topoisomerase II/histidine kinase"/>
    <property type="match status" value="1"/>
</dbReference>
<dbReference type="Gene3D" id="3.30.565.10">
    <property type="entry name" value="Histidine kinase-like ATPase, C-terminal domain"/>
    <property type="match status" value="1"/>
</dbReference>
<name>A0A368UAY0_9GAMM</name>
<dbReference type="Proteomes" id="UP000253204">
    <property type="component" value="Unassembled WGS sequence"/>
</dbReference>
<dbReference type="OrthoDB" id="5096633at2"/>
<dbReference type="AlphaFoldDB" id="A0A368UAY0"/>
<proteinExistence type="predicted"/>
<dbReference type="RefSeq" id="WP_114485025.1">
    <property type="nucleotide sequence ID" value="NZ_CBCSHM010000007.1"/>
</dbReference>
<dbReference type="InterPro" id="IPR036890">
    <property type="entry name" value="HATPase_C_sf"/>
</dbReference>
<evidence type="ECO:0000313" key="2">
    <source>
        <dbReference type="Proteomes" id="UP000253204"/>
    </source>
</evidence>
<accession>A0A368UAY0</accession>
<gene>
    <name evidence="1" type="ORF">DU506_00660</name>
</gene>
<reference evidence="1 2" key="1">
    <citation type="submission" date="2018-07" db="EMBL/GenBank/DDBJ databases">
        <title>Halomonas rutogse sp. nov., isolated from Lake TangqianCo on Tibetan Plateau.</title>
        <authorList>
            <person name="Lu H."/>
            <person name="Xing P."/>
            <person name="Wu Q."/>
        </authorList>
    </citation>
    <scope>NUCLEOTIDE SEQUENCE [LARGE SCALE GENOMIC DNA]</scope>
    <source>
        <strain evidence="1 2">TQ8S</strain>
    </source>
</reference>
<protein>
    <submittedName>
        <fullName evidence="1">Uncharacterized protein</fullName>
    </submittedName>
</protein>
<keyword evidence="2" id="KW-1185">Reference proteome</keyword>
<comment type="caution">
    <text evidence="1">The sequence shown here is derived from an EMBL/GenBank/DDBJ whole genome shotgun (WGS) entry which is preliminary data.</text>
</comment>
<organism evidence="1 2">
    <name type="scientific">Vreelandella rituensis</name>
    <dbReference type="NCBI Taxonomy" id="2282306"/>
    <lineage>
        <taxon>Bacteria</taxon>
        <taxon>Pseudomonadati</taxon>
        <taxon>Pseudomonadota</taxon>
        <taxon>Gammaproteobacteria</taxon>
        <taxon>Oceanospirillales</taxon>
        <taxon>Halomonadaceae</taxon>
        <taxon>Vreelandella</taxon>
    </lineage>
</organism>
<sequence>MTALTAPEARQFTVHPAIIKSIIREQAGSPDKAIAELIMNSVDAGATRVDITFEDGTLTIKDDGRGFSSREEILQVFETFGLPHEEGDAIYGRFRVGRGQIMVYGKVSWRSGHYEMVADLAGEVENFGYHLQEHDTFAEGCTVTVTGTTDPYKPYSLPHSSKSLERDLAEMVAYVAVPVTFNGTVINTLPSQADWTDEDDHAFYSLNRTDWELLIYNKGVMVAKQQAHWFGVGGVVNTKQPLALNMARNAILCGCDVWSRIKLRLKAHYQKRLARVQQLKDHEVPALLEWIVHTDDPIPHELQRKIRSLRFMVDIFGNKQSPEKMLTAERFTLHDRTHITIAEHVHRSGMASVIMPQTIGMLTRGNPTDQDAVDIIGRLIKRLAIFPPNGKSYFKDFQFFVNSLDDTTDDIKDSQLTNEEMLVLRIARAMNVEIYNLVRAPGGVRKISAGKADKVEAWTDGCSYIQIDRGILKNVRHHKCGVNKLVALIVHEYCHGDSTSGTHSHDYDFYQQFHEAILDPDFGKIVDAFFRRYVSGLCRKGIVPSGEHGQHIKQIAKLAQDLPTRSTRKAAAS</sequence>
<evidence type="ECO:0000313" key="1">
    <source>
        <dbReference type="EMBL" id="RCV93697.1"/>
    </source>
</evidence>